<dbReference type="PROSITE" id="PS00534">
    <property type="entry name" value="FERROCHELATASE"/>
    <property type="match status" value="1"/>
</dbReference>
<protein>
    <recommendedName>
        <fullName evidence="7">Ferrochelatase</fullName>
        <ecNumber evidence="7">4.98.1.1</ecNumber>
    </recommendedName>
</protein>
<evidence type="ECO:0000256" key="5">
    <source>
        <dbReference type="ARBA" id="ARBA00023244"/>
    </source>
</evidence>
<dbReference type="PANTHER" id="PTHR11108">
    <property type="entry name" value="FERROCHELATASE"/>
    <property type="match status" value="1"/>
</dbReference>
<evidence type="ECO:0000313" key="8">
    <source>
        <dbReference type="EMBL" id="MBZ7988019.1"/>
    </source>
</evidence>
<keyword evidence="4 7" id="KW-0456">Lyase</keyword>
<evidence type="ECO:0000256" key="3">
    <source>
        <dbReference type="ARBA" id="ARBA00023133"/>
    </source>
</evidence>
<keyword evidence="5 7" id="KW-0627">Porphyrin biosynthesis</keyword>
<evidence type="ECO:0000313" key="9">
    <source>
        <dbReference type="Proteomes" id="UP000786183"/>
    </source>
</evidence>
<keyword evidence="3 7" id="KW-0350">Heme biosynthesis</keyword>
<dbReference type="InterPro" id="IPR019772">
    <property type="entry name" value="Ferrochelatase_AS"/>
</dbReference>
<evidence type="ECO:0000256" key="1">
    <source>
        <dbReference type="ARBA" id="ARBA00007718"/>
    </source>
</evidence>
<comment type="caution">
    <text evidence="8">The sequence shown here is derived from an EMBL/GenBank/DDBJ whole genome shotgun (WGS) entry which is preliminary data.</text>
</comment>
<dbReference type="InterPro" id="IPR033659">
    <property type="entry name" value="Ferrochelatase_N"/>
</dbReference>
<evidence type="ECO:0000256" key="4">
    <source>
        <dbReference type="ARBA" id="ARBA00023239"/>
    </source>
</evidence>
<dbReference type="EC" id="4.98.1.1" evidence="7"/>
<dbReference type="CDD" id="cd03411">
    <property type="entry name" value="Ferrochelatase_N"/>
    <property type="match status" value="1"/>
</dbReference>
<comment type="similarity">
    <text evidence="1 7">Belongs to the ferrochelatase family.</text>
</comment>
<dbReference type="Gene3D" id="3.40.50.1400">
    <property type="match status" value="2"/>
</dbReference>
<dbReference type="RefSeq" id="WP_172230340.1">
    <property type="nucleotide sequence ID" value="NZ_CP035946.1"/>
</dbReference>
<reference evidence="8 9" key="1">
    <citation type="submission" date="2020-07" db="EMBL/GenBank/DDBJ databases">
        <title>Transfer of Campylobacter canadensis to the novel genus Avispirillum gen. nov., that also includes two novel species recovered from migratory waterfowl: Avispirillum anseris sp. nov. and Avispirillum brantae sp. nov.</title>
        <authorList>
            <person name="Miller W.G."/>
            <person name="Chapman M.H."/>
            <person name="Yee E."/>
            <person name="Inglis G.D."/>
        </authorList>
    </citation>
    <scope>NUCLEOTIDE SEQUENCE [LARGE SCALE GENOMIC DNA]</scope>
    <source>
        <strain evidence="8 9">L283</strain>
    </source>
</reference>
<dbReference type="SUPFAM" id="SSF53800">
    <property type="entry name" value="Chelatase"/>
    <property type="match status" value="1"/>
</dbReference>
<dbReference type="PANTHER" id="PTHR11108:SF1">
    <property type="entry name" value="FERROCHELATASE, MITOCHONDRIAL"/>
    <property type="match status" value="1"/>
</dbReference>
<comment type="subcellular location">
    <subcellularLocation>
        <location evidence="7">Cytoplasm</location>
    </subcellularLocation>
</comment>
<evidence type="ECO:0000256" key="2">
    <source>
        <dbReference type="ARBA" id="ARBA00023004"/>
    </source>
</evidence>
<keyword evidence="2 7" id="KW-0408">Iron</keyword>
<organism evidence="8 9">
    <name type="scientific">Campylobacter canadensis</name>
    <dbReference type="NCBI Taxonomy" id="449520"/>
    <lineage>
        <taxon>Bacteria</taxon>
        <taxon>Pseudomonadati</taxon>
        <taxon>Campylobacterota</taxon>
        <taxon>Epsilonproteobacteria</taxon>
        <taxon>Campylobacterales</taxon>
        <taxon>Campylobacteraceae</taxon>
        <taxon>Campylobacter</taxon>
    </lineage>
</organism>
<keyword evidence="9" id="KW-1185">Reference proteome</keyword>
<evidence type="ECO:0000256" key="6">
    <source>
        <dbReference type="ARBA" id="ARBA00024536"/>
    </source>
</evidence>
<dbReference type="NCBIfam" id="TIGR00109">
    <property type="entry name" value="hemH"/>
    <property type="match status" value="1"/>
</dbReference>
<sequence length="302" mass="35434">MKVVYFLNMGGVNKLDECELFLKNMFNDENILDIKSTFLRKMISFFIRKSRIKQMKKNYIQIGSKSPLSDIQSSLCDKLNQMQSEYLFDYISTYVPPFAKDVLAKYQFSDDDEVILFPLYPHYSQTTVKSALNDFKKHYKALAKVKIVDVFYDDMDYNDLIIKQILAKQEEAKANVLILSAHSLPQKIINKGDAYEKHILKQFSLLKERLKYDFKYIELAYQSKLGPVKWLEPSISDVLTQYDKKGLSVLIYPLSFCIDCSETVFELAIEYKHQYKHKYNLCECLNDSDDFCAYILNKIKLL</sequence>
<comment type="pathway">
    <text evidence="7">Porphyrin-containing compound metabolism; protoheme biosynthesis; protoheme from protoporphyrin-IX: step 1/1.</text>
</comment>
<dbReference type="CDD" id="cd00419">
    <property type="entry name" value="Ferrochelatase_C"/>
    <property type="match status" value="1"/>
</dbReference>
<gene>
    <name evidence="8" type="ORF">AVCANL283_07935</name>
</gene>
<dbReference type="InterPro" id="IPR001015">
    <property type="entry name" value="Ferrochelatase"/>
</dbReference>
<comment type="catalytic activity">
    <reaction evidence="6">
        <text>Fe-coproporphyrin III + 2 H(+) = coproporphyrin III + Fe(2+)</text>
        <dbReference type="Rhea" id="RHEA:49572"/>
        <dbReference type="ChEBI" id="CHEBI:15378"/>
        <dbReference type="ChEBI" id="CHEBI:29033"/>
        <dbReference type="ChEBI" id="CHEBI:68438"/>
        <dbReference type="ChEBI" id="CHEBI:131725"/>
        <dbReference type="EC" id="4.99.1.9"/>
    </reaction>
    <physiologicalReaction direction="right-to-left" evidence="6">
        <dbReference type="Rhea" id="RHEA:49574"/>
    </physiologicalReaction>
</comment>
<dbReference type="Pfam" id="PF00762">
    <property type="entry name" value="Ferrochelatase"/>
    <property type="match status" value="1"/>
</dbReference>
<dbReference type="Proteomes" id="UP000786183">
    <property type="component" value="Unassembled WGS sequence"/>
</dbReference>
<comment type="function">
    <text evidence="7">Catalyzes the ferrous insertion into protoporphyrin IX.</text>
</comment>
<accession>A0ABS7WTC1</accession>
<name>A0ABS7WTC1_9BACT</name>
<dbReference type="InterPro" id="IPR033644">
    <property type="entry name" value="Ferrochelatase_C"/>
</dbReference>
<dbReference type="EMBL" id="JACGBB010000025">
    <property type="protein sequence ID" value="MBZ7988019.1"/>
    <property type="molecule type" value="Genomic_DNA"/>
</dbReference>
<comment type="catalytic activity">
    <reaction evidence="7">
        <text>heme b + 2 H(+) = protoporphyrin IX + Fe(2+)</text>
        <dbReference type="Rhea" id="RHEA:22584"/>
        <dbReference type="ChEBI" id="CHEBI:15378"/>
        <dbReference type="ChEBI" id="CHEBI:29033"/>
        <dbReference type="ChEBI" id="CHEBI:57306"/>
        <dbReference type="ChEBI" id="CHEBI:60344"/>
        <dbReference type="EC" id="4.98.1.1"/>
    </reaction>
</comment>
<dbReference type="GO" id="GO:0016829">
    <property type="term" value="F:lyase activity"/>
    <property type="evidence" value="ECO:0007669"/>
    <property type="project" value="UniProtKB-KW"/>
</dbReference>
<evidence type="ECO:0000256" key="7">
    <source>
        <dbReference type="RuleBase" id="RU000607"/>
    </source>
</evidence>
<keyword evidence="7" id="KW-0963">Cytoplasm</keyword>
<proteinExistence type="inferred from homology"/>